<dbReference type="GO" id="GO:0016887">
    <property type="term" value="F:ATP hydrolysis activity"/>
    <property type="evidence" value="ECO:0007669"/>
    <property type="project" value="InterPro"/>
</dbReference>
<comment type="subunit">
    <text evidence="2">Heterodimer of SbcC and SbcD.</text>
</comment>
<dbReference type="AlphaFoldDB" id="A0AA95MLC9"/>
<evidence type="ECO:0000256" key="1">
    <source>
        <dbReference type="ARBA" id="ARBA00006930"/>
    </source>
</evidence>
<evidence type="ECO:0000313" key="7">
    <source>
        <dbReference type="Proteomes" id="UP001178288"/>
    </source>
</evidence>
<evidence type="ECO:0000256" key="3">
    <source>
        <dbReference type="ARBA" id="ARBA00013368"/>
    </source>
</evidence>
<keyword evidence="4" id="KW-0175">Coiled coil</keyword>
<dbReference type="SUPFAM" id="SSF52540">
    <property type="entry name" value="P-loop containing nucleoside triphosphate hydrolases"/>
    <property type="match status" value="1"/>
</dbReference>
<dbReference type="EMBL" id="CP126114">
    <property type="protein sequence ID" value="WHY84010.1"/>
    <property type="molecule type" value="Genomic_DNA"/>
</dbReference>
<dbReference type="PANTHER" id="PTHR32114:SF2">
    <property type="entry name" value="ABC TRANSPORTER ABCH.3"/>
    <property type="match status" value="1"/>
</dbReference>
<dbReference type="InterPro" id="IPR038729">
    <property type="entry name" value="Rad50/SbcC_AAA"/>
</dbReference>
<accession>A0AA95MLC9</accession>
<organism evidence="6 7">
    <name type="scientific">Neobacillus novalis</name>
    <dbReference type="NCBI Taxonomy" id="220687"/>
    <lineage>
        <taxon>Bacteria</taxon>
        <taxon>Bacillati</taxon>
        <taxon>Bacillota</taxon>
        <taxon>Bacilli</taxon>
        <taxon>Bacillales</taxon>
        <taxon>Bacillaceae</taxon>
        <taxon>Neobacillus</taxon>
    </lineage>
</organism>
<dbReference type="Proteomes" id="UP001178288">
    <property type="component" value="Chromosome"/>
</dbReference>
<keyword evidence="7" id="KW-1185">Reference proteome</keyword>
<dbReference type="GO" id="GO:0006302">
    <property type="term" value="P:double-strand break repair"/>
    <property type="evidence" value="ECO:0007669"/>
    <property type="project" value="InterPro"/>
</dbReference>
<feature type="coiled-coil region" evidence="4">
    <location>
        <begin position="202"/>
        <end position="243"/>
    </location>
</feature>
<evidence type="ECO:0000259" key="5">
    <source>
        <dbReference type="Pfam" id="PF13476"/>
    </source>
</evidence>
<protein>
    <recommendedName>
        <fullName evidence="3">Nuclease SbcCD subunit C</fullName>
    </recommendedName>
</protein>
<dbReference type="PANTHER" id="PTHR32114">
    <property type="entry name" value="ABC TRANSPORTER ABCH.3"/>
    <property type="match status" value="1"/>
</dbReference>
<feature type="domain" description="Rad50/SbcC-type AAA" evidence="5">
    <location>
        <begin position="5"/>
        <end position="236"/>
    </location>
</feature>
<feature type="coiled-coil region" evidence="4">
    <location>
        <begin position="729"/>
        <end position="756"/>
    </location>
</feature>
<evidence type="ECO:0000313" key="6">
    <source>
        <dbReference type="EMBL" id="WHY84010.1"/>
    </source>
</evidence>
<name>A0AA95MLC9_9BACI</name>
<feature type="coiled-coil region" evidence="4">
    <location>
        <begin position="507"/>
        <end position="541"/>
    </location>
</feature>
<gene>
    <name evidence="6" type="ORF">QNH39_15095</name>
</gene>
<reference evidence="6" key="1">
    <citation type="submission" date="2023-05" db="EMBL/GenBank/DDBJ databases">
        <title>Comparative genomics of Bacillaceae isolates and their secondary metabolite potential.</title>
        <authorList>
            <person name="Song L."/>
            <person name="Nielsen L.J."/>
            <person name="Mohite O."/>
            <person name="Xu X."/>
            <person name="Weber T."/>
            <person name="Kovacs A.T."/>
        </authorList>
    </citation>
    <scope>NUCLEOTIDE SEQUENCE</scope>
    <source>
        <strain evidence="6">XLM17</strain>
    </source>
</reference>
<dbReference type="InterPro" id="IPR027417">
    <property type="entry name" value="P-loop_NTPase"/>
</dbReference>
<proteinExistence type="inferred from homology"/>
<evidence type="ECO:0000256" key="4">
    <source>
        <dbReference type="SAM" id="Coils"/>
    </source>
</evidence>
<dbReference type="KEGG" id="nnv:QNH39_15095"/>
<evidence type="ECO:0000256" key="2">
    <source>
        <dbReference type="ARBA" id="ARBA00011322"/>
    </source>
</evidence>
<sequence length="965" mass="112516">MKISSLTLQAFRGFNKIEEFNLESVDIIVLYGPNGHGKSSIYDAIEWGLTGGIYRFDEASPERKRTRFIRNLHADSSDKSFVKLGIILSNERRFFIERECTASISDRTDYGKYRLRIFDENNQLYKENEGAEETLKSWLIHEDWLPKIGSPTTMLSLTHILSQEKIAEFLRGMQERDRYDAISTIFGTDHFDKYREGFRIVRNTLNGELEKLKVQAREKQLLIDKLQNEVKELELKIVKNEDTDFNAELENYINMYPKINVNKDDLGKLLKSIISNQNDIEIEQKGLQREYHLLMEIKEELPNFTYLREANKVVLHERQLLQQFKELSLSNLKIEQLLSMEKVVKDDRVTLESLTSLQRESNLMVGSLLNKRDSLLMIIESINIQLDTLSWQNGIGFLSEIKPKMTEEDYRILKTSFNAMFEEYQFIEQKKSIQQNQLIQLRALEESIKQIESTDEIYSAFLSSLNQYILVVSEELKSCPACGTVGIKKDDILNNVQRQQLKVNEGLPRLEELKLQAQSNLKKIVEEINSANTSIEKSKKNVQEVLSKFKNNLKTIDITTSTERQNQMTLQLKVDSLKLKLNQFEKDCSLLGLKIEDNIGEKLELINQGVLKELNELNSKRFSEQEPLNYLPEELRVKNYDISQIDEYERTLQQMIFIQETEINRVNRLTKLSERMNIDIKTADLNKVKIDVAEEVQVLEQRLKKIYEIEVTNINLQSMIEMNTEKMRLIHLQKDLASMKNQVVDLKNKEIEMNKDSAYLLELVNKSSEAVSNLNEKVFSKLKETIQTIFEQINSHPIFTKLDLAMDKYRNNNCLTINVSKMNGTKEIKANAPYVFSSAQVNSIALSLFLAMSLKQKWSPLQLIGMDDPIQSMDEVNVISFIDLMRLFVDKHRKQIIISTHDQSFYKLILKKFRYYNLVTIEYEAYGDKGPTIKIPNEGHYYNKGHLELNYEQARDALLRLDKNE</sequence>
<dbReference type="RefSeq" id="WP_066088072.1">
    <property type="nucleotide sequence ID" value="NZ_CP126114.1"/>
</dbReference>
<dbReference type="Gene3D" id="3.40.50.300">
    <property type="entry name" value="P-loop containing nucleotide triphosphate hydrolases"/>
    <property type="match status" value="2"/>
</dbReference>
<comment type="similarity">
    <text evidence="1">Belongs to the SMC family. SbcC subfamily.</text>
</comment>
<dbReference type="Pfam" id="PF13476">
    <property type="entry name" value="AAA_23"/>
    <property type="match status" value="1"/>
</dbReference>